<sequence length="1035" mass="120786">MDVFNVGDNVVDSFSKKIGVIQGKRERNNNIEWKVRFSQQDVQYIKAEYLEKFIEDDLQGMFETGKFLGINELRRILAFARIKGDITNIYYSMNNSATEFFPHQFKPVMKFIESATGRLLIADEVGLGKTIESMYIWEELIARENSRRLLIVCPAVLCEKWKNDLYNYFSIESEIIKAQELLDNIQQAVAQPLKKHFALIISLEGVRYKEKKNKSFDNSPRAKLDDFLEELSSSNKEEVFDLVIIDEAHYLRNSETASFKTASKLRDNAKNLVLLSATPIQTGEENLFNLLRILSPEEFYDQYAFYRLLNESQNFIRIANLLRSNAPLEKYEELISEIREGYFYRDDSFINDFEEKLPSIIDNREICIDYYNKFLKKVFYSSYLTRTRKRDAFEKRPTRDAYTITYHLTDYEQYLYNSVTKSLEEASEYANSFCQFQIIARQRQMASCMPAAFIDWKSKKDNDDYSTNIEEQLLDDLGFYSDDDDEENDDFDVAKTISDINIDIKRLMEVDSKYLAVKNAILKKLKDNPNTKIIIFSFYRGTIKYLAQKFADDNISCISMMGGVGINKHEVVKNFRDNPSINILLSTEVGSEGIDMQFCDTEFNYDLPWNPMRLEQRIGRIDRIGQKSDILHIFNMICSDSVEDKVLDRLYNRINIFKNSIGDIEEILGNEIQNLALDLLNRDLTEEEKLKKADEKIDTIIMKKNQLEDLENSASSSIAYKDYLIQNVEEAKKTERFIHSTDLMFYVRDYLESMWPGSKFIDFPSINKAALITLSPEAAQNYSEFLRKEGLNSTLRYGTSELLCLFDSTQREKVKRNNYEVISYSNPLIKWITEEKSKYPTASYGCSSVTMHDEEERLPKGIYSYSLQEWIAEGYKDKKEVKYYLCNIETKEVLPPLLSEEIIMKVVAFGESNPSWKDDAENISSKSCDAMTQIFDVSGSDFENFETSFLQENEEMCKQQKDYLKLMTDRKIESLRKTIFEMQSSDSSKQKGIKLRESKIKKAQENYEMQIRNIDNKVKARCSYNDIGMGIIKIY</sequence>
<dbReference type="PROSITE" id="PS51194">
    <property type="entry name" value="HELICASE_CTER"/>
    <property type="match status" value="1"/>
</dbReference>
<evidence type="ECO:0000256" key="2">
    <source>
        <dbReference type="ARBA" id="ARBA00022801"/>
    </source>
</evidence>
<dbReference type="PANTHER" id="PTHR45766">
    <property type="entry name" value="DNA ANNEALING HELICASE AND ENDONUCLEASE ZRANB3 FAMILY MEMBER"/>
    <property type="match status" value="1"/>
</dbReference>
<dbReference type="Proteomes" id="UP000003571">
    <property type="component" value="Unassembled WGS sequence"/>
</dbReference>
<feature type="domain" description="Helicase C-terminal" evidence="6">
    <location>
        <begin position="509"/>
        <end position="676"/>
    </location>
</feature>
<dbReference type="GO" id="GO:0016787">
    <property type="term" value="F:hydrolase activity"/>
    <property type="evidence" value="ECO:0007669"/>
    <property type="project" value="UniProtKB-KW"/>
</dbReference>
<dbReference type="InterPro" id="IPR027417">
    <property type="entry name" value="P-loop_NTPase"/>
</dbReference>
<evidence type="ECO:0000313" key="8">
    <source>
        <dbReference type="Proteomes" id="UP000003571"/>
    </source>
</evidence>
<comment type="caution">
    <text evidence="7">The sequence shown here is derived from an EMBL/GenBank/DDBJ whole genome shotgun (WGS) entry which is preliminary data.</text>
</comment>
<evidence type="ECO:0000256" key="3">
    <source>
        <dbReference type="ARBA" id="ARBA00022806"/>
    </source>
</evidence>
<dbReference type="CDD" id="cd18011">
    <property type="entry name" value="DEXDc_RapA"/>
    <property type="match status" value="1"/>
</dbReference>
<dbReference type="AlphaFoldDB" id="H7EN46"/>
<dbReference type="InterPro" id="IPR000330">
    <property type="entry name" value="SNF2_N"/>
</dbReference>
<dbReference type="InterPro" id="IPR038718">
    <property type="entry name" value="SNF2-like_sf"/>
</dbReference>
<dbReference type="CDD" id="cd18793">
    <property type="entry name" value="SF2_C_SNF"/>
    <property type="match status" value="1"/>
</dbReference>
<dbReference type="PROSITE" id="PS51192">
    <property type="entry name" value="HELICASE_ATP_BIND_1"/>
    <property type="match status" value="1"/>
</dbReference>
<dbReference type="PATRIC" id="fig|907348.3.peg.2361"/>
<dbReference type="OrthoDB" id="9814088at2"/>
<evidence type="ECO:0000313" key="7">
    <source>
        <dbReference type="EMBL" id="EIC01110.1"/>
    </source>
</evidence>
<keyword evidence="8" id="KW-1185">Reference proteome</keyword>
<gene>
    <name evidence="7" type="ORF">TresaDRAFT_0935</name>
</gene>
<keyword evidence="2" id="KW-0378">Hydrolase</keyword>
<dbReference type="InterPro" id="IPR001650">
    <property type="entry name" value="Helicase_C-like"/>
</dbReference>
<dbReference type="GO" id="GO:0004386">
    <property type="term" value="F:helicase activity"/>
    <property type="evidence" value="ECO:0007669"/>
    <property type="project" value="UniProtKB-KW"/>
</dbReference>
<dbReference type="Pfam" id="PF00176">
    <property type="entry name" value="SNF2-rel_dom"/>
    <property type="match status" value="1"/>
</dbReference>
<dbReference type="SUPFAM" id="SSF52540">
    <property type="entry name" value="P-loop containing nucleoside triphosphate hydrolases"/>
    <property type="match status" value="2"/>
</dbReference>
<feature type="domain" description="Helicase ATP-binding" evidence="5">
    <location>
        <begin position="110"/>
        <end position="297"/>
    </location>
</feature>
<reference evidence="7 8" key="1">
    <citation type="submission" date="2011-09" db="EMBL/GenBank/DDBJ databases">
        <title>The draft genome of Treponema saccharophilum DSM 2985.</title>
        <authorList>
            <consortium name="US DOE Joint Genome Institute (JGI-PGF)"/>
            <person name="Lucas S."/>
            <person name="Copeland A."/>
            <person name="Lapidus A."/>
            <person name="Glavina del Rio T."/>
            <person name="Dalin E."/>
            <person name="Tice H."/>
            <person name="Bruce D."/>
            <person name="Goodwin L."/>
            <person name="Pitluck S."/>
            <person name="Peters L."/>
            <person name="Kyrpides N."/>
            <person name="Mavromatis K."/>
            <person name="Ivanova N."/>
            <person name="Markowitz V."/>
            <person name="Cheng J.-F."/>
            <person name="Hugenholtz P."/>
            <person name="Woyke T."/>
            <person name="Wu D."/>
            <person name="Gronow S."/>
            <person name="Wellnitz S."/>
            <person name="Brambilla E."/>
            <person name="Klenk H.-P."/>
            <person name="Eisen J.A."/>
        </authorList>
    </citation>
    <scope>NUCLEOTIDE SEQUENCE [LARGE SCALE GENOMIC DNA]</scope>
    <source>
        <strain evidence="7 8">DSM 2985</strain>
    </source>
</reference>
<name>H7EN46_9SPIR</name>
<dbReference type="RefSeq" id="WP_002705853.1">
    <property type="nucleotide sequence ID" value="NZ_AGRW01000052.1"/>
</dbReference>
<dbReference type="Gene3D" id="3.40.50.300">
    <property type="entry name" value="P-loop containing nucleotide triphosphate hydrolases"/>
    <property type="match status" value="1"/>
</dbReference>
<dbReference type="SMART" id="SM00490">
    <property type="entry name" value="HELICc"/>
    <property type="match status" value="1"/>
</dbReference>
<evidence type="ECO:0000259" key="5">
    <source>
        <dbReference type="PROSITE" id="PS51192"/>
    </source>
</evidence>
<keyword evidence="3 7" id="KW-0347">Helicase</keyword>
<proteinExistence type="predicted"/>
<dbReference type="EMBL" id="AGRW01000052">
    <property type="protein sequence ID" value="EIC01110.1"/>
    <property type="molecule type" value="Genomic_DNA"/>
</dbReference>
<dbReference type="InterPro" id="IPR057342">
    <property type="entry name" value="DEXDc_RapA"/>
</dbReference>
<evidence type="ECO:0000259" key="6">
    <source>
        <dbReference type="PROSITE" id="PS51194"/>
    </source>
</evidence>
<evidence type="ECO:0000256" key="1">
    <source>
        <dbReference type="ARBA" id="ARBA00022741"/>
    </source>
</evidence>
<organism evidence="7 8">
    <name type="scientific">Treponema saccharophilum DSM 2985</name>
    <dbReference type="NCBI Taxonomy" id="907348"/>
    <lineage>
        <taxon>Bacteria</taxon>
        <taxon>Pseudomonadati</taxon>
        <taxon>Spirochaetota</taxon>
        <taxon>Spirochaetia</taxon>
        <taxon>Spirochaetales</taxon>
        <taxon>Treponemataceae</taxon>
        <taxon>Treponema</taxon>
    </lineage>
</organism>
<keyword evidence="4" id="KW-0067">ATP-binding</keyword>
<dbReference type="InterPro" id="IPR014001">
    <property type="entry name" value="Helicase_ATP-bd"/>
</dbReference>
<protein>
    <submittedName>
        <fullName evidence="7">Helicase domain protein</fullName>
    </submittedName>
</protein>
<evidence type="ECO:0000256" key="4">
    <source>
        <dbReference type="ARBA" id="ARBA00022840"/>
    </source>
</evidence>
<dbReference type="PANTHER" id="PTHR45766:SF6">
    <property type="entry name" value="SWI_SNF-RELATED MATRIX-ASSOCIATED ACTIN-DEPENDENT REGULATOR OF CHROMATIN SUBFAMILY A-LIKE PROTEIN 1"/>
    <property type="match status" value="1"/>
</dbReference>
<dbReference type="SMART" id="SM00487">
    <property type="entry name" value="DEXDc"/>
    <property type="match status" value="1"/>
</dbReference>
<dbReference type="GO" id="GO:0005524">
    <property type="term" value="F:ATP binding"/>
    <property type="evidence" value="ECO:0007669"/>
    <property type="project" value="UniProtKB-KW"/>
</dbReference>
<dbReference type="Pfam" id="PF00271">
    <property type="entry name" value="Helicase_C"/>
    <property type="match status" value="1"/>
</dbReference>
<accession>H7EN46</accession>
<dbReference type="eggNOG" id="COG0553">
    <property type="taxonomic scope" value="Bacteria"/>
</dbReference>
<keyword evidence="1" id="KW-0547">Nucleotide-binding</keyword>
<dbReference type="Gene3D" id="3.40.50.10810">
    <property type="entry name" value="Tandem AAA-ATPase domain"/>
    <property type="match status" value="1"/>
</dbReference>
<dbReference type="InterPro" id="IPR049730">
    <property type="entry name" value="SNF2/RAD54-like_C"/>
</dbReference>
<dbReference type="STRING" id="907348.TresaDRAFT_0935"/>